<dbReference type="InterPro" id="IPR002328">
    <property type="entry name" value="ADH_Zn_CS"/>
</dbReference>
<feature type="non-terminal residue" evidence="6">
    <location>
        <position position="129"/>
    </location>
</feature>
<feature type="transmembrane region" description="Helical" evidence="4">
    <location>
        <begin position="97"/>
        <end position="115"/>
    </location>
</feature>
<keyword evidence="2" id="KW-0862">Zinc</keyword>
<evidence type="ECO:0000256" key="3">
    <source>
        <dbReference type="ARBA" id="ARBA00023002"/>
    </source>
</evidence>
<protein>
    <recommendedName>
        <fullName evidence="5">Alcohol dehydrogenase-like N-terminal domain-containing protein</fullName>
    </recommendedName>
</protein>
<dbReference type="Gene3D" id="3.40.50.720">
    <property type="entry name" value="NAD(P)-binding Rossmann-like Domain"/>
    <property type="match status" value="1"/>
</dbReference>
<accession>X1DW46</accession>
<dbReference type="EMBL" id="BART01024100">
    <property type="protein sequence ID" value="GAH00598.1"/>
    <property type="molecule type" value="Genomic_DNA"/>
</dbReference>
<dbReference type="InterPro" id="IPR050129">
    <property type="entry name" value="Zn_alcohol_dh"/>
</dbReference>
<keyword evidence="4" id="KW-1133">Transmembrane helix</keyword>
<evidence type="ECO:0000256" key="1">
    <source>
        <dbReference type="ARBA" id="ARBA00022723"/>
    </source>
</evidence>
<dbReference type="PANTHER" id="PTHR43401:SF2">
    <property type="entry name" value="L-THREONINE 3-DEHYDROGENASE"/>
    <property type="match status" value="1"/>
</dbReference>
<reference evidence="6" key="1">
    <citation type="journal article" date="2014" name="Front. Microbiol.">
        <title>High frequency of phylogenetically diverse reductive dehalogenase-homologous genes in deep subseafloor sedimentary metagenomes.</title>
        <authorList>
            <person name="Kawai M."/>
            <person name="Futagami T."/>
            <person name="Toyoda A."/>
            <person name="Takaki Y."/>
            <person name="Nishi S."/>
            <person name="Hori S."/>
            <person name="Arai W."/>
            <person name="Tsubouchi T."/>
            <person name="Morono Y."/>
            <person name="Uchiyama I."/>
            <person name="Ito T."/>
            <person name="Fujiyama A."/>
            <person name="Inagaki F."/>
            <person name="Takami H."/>
        </authorList>
    </citation>
    <scope>NUCLEOTIDE SEQUENCE</scope>
    <source>
        <strain evidence="6">Expedition CK06-06</strain>
    </source>
</reference>
<sequence>MGHEFTGEVVEIGSNIIDIKRGDKVCGINVALDIAQGQLDGMGIFKDGGFAEFVKVPRKYLFKIPKSVSTKEAVMIESFANVCRAVKLSNITKNQNIIIIGAGNIGLCFLSYLLIEKTPNYIIAIEPQA</sequence>
<dbReference type="InterPro" id="IPR013154">
    <property type="entry name" value="ADH-like_N"/>
</dbReference>
<dbReference type="GO" id="GO:0008270">
    <property type="term" value="F:zinc ion binding"/>
    <property type="evidence" value="ECO:0007669"/>
    <property type="project" value="InterPro"/>
</dbReference>
<dbReference type="AlphaFoldDB" id="X1DW46"/>
<evidence type="ECO:0000256" key="4">
    <source>
        <dbReference type="SAM" id="Phobius"/>
    </source>
</evidence>
<dbReference type="InterPro" id="IPR011032">
    <property type="entry name" value="GroES-like_sf"/>
</dbReference>
<dbReference type="GO" id="GO:0016491">
    <property type="term" value="F:oxidoreductase activity"/>
    <property type="evidence" value="ECO:0007669"/>
    <property type="project" value="UniProtKB-KW"/>
</dbReference>
<organism evidence="6">
    <name type="scientific">marine sediment metagenome</name>
    <dbReference type="NCBI Taxonomy" id="412755"/>
    <lineage>
        <taxon>unclassified sequences</taxon>
        <taxon>metagenomes</taxon>
        <taxon>ecological metagenomes</taxon>
    </lineage>
</organism>
<comment type="caution">
    <text evidence="6">The sequence shown here is derived from an EMBL/GenBank/DDBJ whole genome shotgun (WGS) entry which is preliminary data.</text>
</comment>
<keyword evidence="3" id="KW-0560">Oxidoreductase</keyword>
<keyword evidence="4" id="KW-0812">Transmembrane</keyword>
<keyword evidence="4" id="KW-0472">Membrane</keyword>
<dbReference type="PROSITE" id="PS00059">
    <property type="entry name" value="ADH_ZINC"/>
    <property type="match status" value="1"/>
</dbReference>
<keyword evidence="1" id="KW-0479">Metal-binding</keyword>
<proteinExistence type="predicted"/>
<name>X1DW46_9ZZZZ</name>
<evidence type="ECO:0000259" key="5">
    <source>
        <dbReference type="Pfam" id="PF08240"/>
    </source>
</evidence>
<gene>
    <name evidence="6" type="ORF">S01H4_43653</name>
</gene>
<feature type="domain" description="Alcohol dehydrogenase-like N-terminal" evidence="5">
    <location>
        <begin position="1"/>
        <end position="66"/>
    </location>
</feature>
<evidence type="ECO:0000313" key="6">
    <source>
        <dbReference type="EMBL" id="GAH00598.1"/>
    </source>
</evidence>
<dbReference type="PANTHER" id="PTHR43401">
    <property type="entry name" value="L-THREONINE 3-DEHYDROGENASE"/>
    <property type="match status" value="1"/>
</dbReference>
<evidence type="ECO:0000256" key="2">
    <source>
        <dbReference type="ARBA" id="ARBA00022833"/>
    </source>
</evidence>
<dbReference type="Pfam" id="PF08240">
    <property type="entry name" value="ADH_N"/>
    <property type="match status" value="1"/>
</dbReference>
<dbReference type="SUPFAM" id="SSF50129">
    <property type="entry name" value="GroES-like"/>
    <property type="match status" value="1"/>
</dbReference>
<dbReference type="Gene3D" id="3.90.180.10">
    <property type="entry name" value="Medium-chain alcohol dehydrogenases, catalytic domain"/>
    <property type="match status" value="1"/>
</dbReference>